<dbReference type="Proteomes" id="UP001519887">
    <property type="component" value="Unassembled WGS sequence"/>
</dbReference>
<gene>
    <name evidence="4" type="ORF">K0U00_10025</name>
</gene>
<comment type="caution">
    <text evidence="4">The sequence shown here is derived from an EMBL/GenBank/DDBJ whole genome shotgun (WGS) entry which is preliminary data.</text>
</comment>
<keyword evidence="5" id="KW-1185">Reference proteome</keyword>
<organism evidence="4 5">
    <name type="scientific">Paenibacillus sepulcri</name>
    <dbReference type="NCBI Taxonomy" id="359917"/>
    <lineage>
        <taxon>Bacteria</taxon>
        <taxon>Bacillati</taxon>
        <taxon>Bacillota</taxon>
        <taxon>Bacilli</taxon>
        <taxon>Bacillales</taxon>
        <taxon>Paenibacillaceae</taxon>
        <taxon>Paenibacillus</taxon>
    </lineage>
</organism>
<dbReference type="PANTHER" id="PTHR43270">
    <property type="entry name" value="BETA-ALA-HIS DIPEPTIDASE"/>
    <property type="match status" value="1"/>
</dbReference>
<accession>A0ABS7C0J2</accession>
<sequence length="105" mass="11522">SHTPAGARVTVVQREKGNPYTIDPSVPVLQKAADAYERVYGVRPVFTKDGGSIPIVEALARELSVPVVLMGFGLPDENLHAPNEHFHLENFDKGLLTIVEFLKMV</sequence>
<name>A0ABS7C0J2_9BACL</name>
<feature type="non-terminal residue" evidence="4">
    <location>
        <position position="1"/>
    </location>
</feature>
<proteinExistence type="predicted"/>
<dbReference type="SUPFAM" id="SSF53187">
    <property type="entry name" value="Zn-dependent exopeptidases"/>
    <property type="match status" value="1"/>
</dbReference>
<dbReference type="PANTHER" id="PTHR43270:SF12">
    <property type="entry name" value="SUCCINYL-DIAMINOPIMELATE DESUCCINYLASE"/>
    <property type="match status" value="1"/>
</dbReference>
<evidence type="ECO:0000256" key="3">
    <source>
        <dbReference type="ARBA" id="ARBA00022801"/>
    </source>
</evidence>
<dbReference type="Pfam" id="PF01546">
    <property type="entry name" value="Peptidase_M20"/>
    <property type="match status" value="1"/>
</dbReference>
<evidence type="ECO:0000313" key="5">
    <source>
        <dbReference type="Proteomes" id="UP001519887"/>
    </source>
</evidence>
<dbReference type="InterPro" id="IPR002933">
    <property type="entry name" value="Peptidase_M20"/>
</dbReference>
<evidence type="ECO:0000256" key="2">
    <source>
        <dbReference type="ARBA" id="ARBA00022723"/>
    </source>
</evidence>
<keyword evidence="3" id="KW-0378">Hydrolase</keyword>
<evidence type="ECO:0000313" key="4">
    <source>
        <dbReference type="EMBL" id="MBW7454367.1"/>
    </source>
</evidence>
<evidence type="ECO:0000256" key="1">
    <source>
        <dbReference type="ARBA" id="ARBA00022670"/>
    </source>
</evidence>
<keyword evidence="2" id="KW-0479">Metal-binding</keyword>
<reference evidence="4 5" key="1">
    <citation type="submission" date="2021-07" db="EMBL/GenBank/DDBJ databases">
        <title>Paenibacillus radiodurans sp. nov., isolated from the southeastern edge of Tengger Desert.</title>
        <authorList>
            <person name="Zhang G."/>
        </authorList>
    </citation>
    <scope>NUCLEOTIDE SEQUENCE [LARGE SCALE GENOMIC DNA]</scope>
    <source>
        <strain evidence="4 5">CCM 7311</strain>
    </source>
</reference>
<dbReference type="EMBL" id="JAHZIK010000190">
    <property type="protein sequence ID" value="MBW7454367.1"/>
    <property type="molecule type" value="Genomic_DNA"/>
</dbReference>
<dbReference type="InterPro" id="IPR051458">
    <property type="entry name" value="Cyt/Met_Dipeptidase"/>
</dbReference>
<protein>
    <submittedName>
        <fullName evidence="4">M20/M25/M40 family metallo-hydrolase</fullName>
    </submittedName>
</protein>
<dbReference type="Gene3D" id="3.40.630.10">
    <property type="entry name" value="Zn peptidases"/>
    <property type="match status" value="1"/>
</dbReference>
<keyword evidence="1" id="KW-0645">Protease</keyword>